<feature type="repeat" description="PPR" evidence="3">
    <location>
        <begin position="277"/>
        <end position="311"/>
    </location>
</feature>
<evidence type="ECO:0000256" key="3">
    <source>
        <dbReference type="PROSITE-ProRule" id="PRU00708"/>
    </source>
</evidence>
<feature type="repeat" description="PPR" evidence="3">
    <location>
        <begin position="421"/>
        <end position="455"/>
    </location>
</feature>
<keyword evidence="5" id="KW-1185">Reference proteome</keyword>
<dbReference type="InterPro" id="IPR011990">
    <property type="entry name" value="TPR-like_helical_dom_sf"/>
</dbReference>
<evidence type="ECO:0000313" key="5">
    <source>
        <dbReference type="Proteomes" id="UP001152484"/>
    </source>
</evidence>
<proteinExistence type="inferred from homology"/>
<keyword evidence="2" id="KW-0677">Repeat</keyword>
<evidence type="ECO:0000256" key="2">
    <source>
        <dbReference type="ARBA" id="ARBA00022737"/>
    </source>
</evidence>
<name>A0A9P1EKL9_CUSEU</name>
<feature type="repeat" description="PPR" evidence="3">
    <location>
        <begin position="532"/>
        <end position="566"/>
    </location>
</feature>
<organism evidence="4 5">
    <name type="scientific">Cuscuta europaea</name>
    <name type="common">European dodder</name>
    <dbReference type="NCBI Taxonomy" id="41803"/>
    <lineage>
        <taxon>Eukaryota</taxon>
        <taxon>Viridiplantae</taxon>
        <taxon>Streptophyta</taxon>
        <taxon>Embryophyta</taxon>
        <taxon>Tracheophyta</taxon>
        <taxon>Spermatophyta</taxon>
        <taxon>Magnoliopsida</taxon>
        <taxon>eudicotyledons</taxon>
        <taxon>Gunneridae</taxon>
        <taxon>Pentapetalae</taxon>
        <taxon>asterids</taxon>
        <taxon>lamiids</taxon>
        <taxon>Solanales</taxon>
        <taxon>Convolvulaceae</taxon>
        <taxon>Cuscuteae</taxon>
        <taxon>Cuscuta</taxon>
        <taxon>Cuscuta subgen. Cuscuta</taxon>
    </lineage>
</organism>
<comment type="caution">
    <text evidence="4">The sequence shown here is derived from an EMBL/GenBank/DDBJ whole genome shotgun (WGS) entry which is preliminary data.</text>
</comment>
<dbReference type="EMBL" id="CAMAPE010000060">
    <property type="protein sequence ID" value="CAH9113043.1"/>
    <property type="molecule type" value="Genomic_DNA"/>
</dbReference>
<protein>
    <recommendedName>
        <fullName evidence="6">Pentatricopeptide repeat-containing protein</fullName>
    </recommendedName>
</protein>
<dbReference type="AlphaFoldDB" id="A0A9P1EKL9"/>
<dbReference type="NCBIfam" id="TIGR00756">
    <property type="entry name" value="PPR"/>
    <property type="match status" value="10"/>
</dbReference>
<dbReference type="GO" id="GO:0010019">
    <property type="term" value="P:chloroplast-nucleus signaling pathway"/>
    <property type="evidence" value="ECO:0007669"/>
    <property type="project" value="TreeGrafter"/>
</dbReference>
<dbReference type="InterPro" id="IPR002885">
    <property type="entry name" value="PPR_rpt"/>
</dbReference>
<dbReference type="Proteomes" id="UP001152484">
    <property type="component" value="Unassembled WGS sequence"/>
</dbReference>
<comment type="similarity">
    <text evidence="1">Belongs to the PPR family. P subfamily.</text>
</comment>
<sequence length="742" mass="83488">MAVVPNSLRLKKLFNLDNPNDIRRPPQQPLSLFLSTLSDLFSNPSVSSVAPTSVDAEGNDAVKPKLSSRKQARAMAELIKFQQWTHQTESSLTAISGPSLSADTIAQTISLIKGSRKALQFFAWAEKNGVANTPRCYFVMLELLGKERDLNAARNFLFSIPKRSKGAVELEARFFNSLIKNYALAGLFEKSVGLFATMKLTGVSPSVVTFNTLFSILMKRGRTGMVYQLYDEMHKTFGVNPDLHTFNILIKGCCMNSMVNEGFRFFKEMEKHNCEPDVITYNTLVDGLCRAGKVKIAQNVVKGMVKKGSNLTPNVVTYTTLLKGYCMTNSIKDALNIFKEMVDLGIEPNNITYNILIQGLIEAQEYDKVKELFKVAKKENKGFVPDTCTFNTLINKHCEEGNLKAALESYDKMSLLKVHPDSATFSILIRCLCLKGDFETAEKFFDDLFESEIVLSNAGCTPVVAAFNSMFRYLCNNGKTKKADKVFRQLMRRGIQDPSTFKTLIMGHCSEGAFKDGHELLVWMLRRNFLPDHETYESLIDGLLRVGKPKLAYDTLEKMLKSSHLPTTSVFHNILMELAKQDCALECADLVVLMLLKKIRPNITLLTETVKILLKSGLQERAFEILQGLHENGYLVNIEELILFLSQRKEFSGARELLLFSLNNGLSVGIDMCSNVLTALCKEDSRALEAFELYYELVERKIEVPLECLEDLKHRLDVEGRSKEAEFVAKRMIPKLLGNLIT</sequence>
<feature type="repeat" description="PPR" evidence="3">
    <location>
        <begin position="171"/>
        <end position="205"/>
    </location>
</feature>
<dbReference type="PROSITE" id="PS51375">
    <property type="entry name" value="PPR"/>
    <property type="match status" value="9"/>
</dbReference>
<dbReference type="Gene3D" id="1.25.40.10">
    <property type="entry name" value="Tetratricopeptide repeat domain"/>
    <property type="match status" value="6"/>
</dbReference>
<evidence type="ECO:0000256" key="1">
    <source>
        <dbReference type="ARBA" id="ARBA00007626"/>
    </source>
</evidence>
<dbReference type="GO" id="GO:0031930">
    <property type="term" value="P:mitochondria-nucleus signaling pathway"/>
    <property type="evidence" value="ECO:0007669"/>
    <property type="project" value="TreeGrafter"/>
</dbReference>
<feature type="repeat" description="PPR" evidence="3">
    <location>
        <begin position="349"/>
        <end position="385"/>
    </location>
</feature>
<feature type="repeat" description="PPR" evidence="3">
    <location>
        <begin position="386"/>
        <end position="420"/>
    </location>
</feature>
<evidence type="ECO:0000313" key="4">
    <source>
        <dbReference type="EMBL" id="CAH9113043.1"/>
    </source>
</evidence>
<dbReference type="OrthoDB" id="185373at2759"/>
<dbReference type="Pfam" id="PF01535">
    <property type="entry name" value="PPR"/>
    <property type="match status" value="1"/>
</dbReference>
<feature type="repeat" description="PPR" evidence="3">
    <location>
        <begin position="242"/>
        <end position="276"/>
    </location>
</feature>
<dbReference type="GO" id="GO:0009507">
    <property type="term" value="C:chloroplast"/>
    <property type="evidence" value="ECO:0007669"/>
    <property type="project" value="TreeGrafter"/>
</dbReference>
<gene>
    <name evidence="4" type="ORF">CEURO_LOCUS19854</name>
</gene>
<dbReference type="SUPFAM" id="SSF81901">
    <property type="entry name" value="HCP-like"/>
    <property type="match status" value="1"/>
</dbReference>
<dbReference type="Pfam" id="PF13041">
    <property type="entry name" value="PPR_2"/>
    <property type="match status" value="4"/>
</dbReference>
<dbReference type="PANTHER" id="PTHR47936">
    <property type="entry name" value="PPR_LONG DOMAIN-CONTAINING PROTEIN"/>
    <property type="match status" value="1"/>
</dbReference>
<dbReference type="Pfam" id="PF13812">
    <property type="entry name" value="PPR_3"/>
    <property type="match status" value="1"/>
</dbReference>
<feature type="repeat" description="PPR" evidence="3">
    <location>
        <begin position="314"/>
        <end position="348"/>
    </location>
</feature>
<reference evidence="4" key="1">
    <citation type="submission" date="2022-07" db="EMBL/GenBank/DDBJ databases">
        <authorList>
            <person name="Macas J."/>
            <person name="Novak P."/>
            <person name="Neumann P."/>
        </authorList>
    </citation>
    <scope>NUCLEOTIDE SEQUENCE</scope>
</reference>
<accession>A0A9P1EKL9</accession>
<dbReference type="PANTHER" id="PTHR47936:SF1">
    <property type="entry name" value="PENTATRICOPEPTIDE REPEAT-CONTAINING PROTEIN GUN1, CHLOROPLASTIC"/>
    <property type="match status" value="1"/>
</dbReference>
<evidence type="ECO:0008006" key="6">
    <source>
        <dbReference type="Google" id="ProtNLM"/>
    </source>
</evidence>
<feature type="repeat" description="PPR" evidence="3">
    <location>
        <begin position="497"/>
        <end position="531"/>
    </location>
</feature>